<dbReference type="InterPro" id="IPR027417">
    <property type="entry name" value="P-loop_NTPase"/>
</dbReference>
<dbReference type="InterPro" id="IPR040980">
    <property type="entry name" value="SWI2_SNF2"/>
</dbReference>
<dbReference type="Pfam" id="PF22679">
    <property type="entry name" value="T1R_D3-like"/>
    <property type="match status" value="1"/>
</dbReference>
<dbReference type="SUPFAM" id="SSF52540">
    <property type="entry name" value="P-loop containing nucleoside triphosphate hydrolases"/>
    <property type="match status" value="1"/>
</dbReference>
<keyword evidence="3" id="KW-1185">Reference proteome</keyword>
<dbReference type="GO" id="GO:0009035">
    <property type="term" value="F:type I site-specific deoxyribonuclease activity"/>
    <property type="evidence" value="ECO:0007669"/>
    <property type="project" value="UniProtKB-EC"/>
</dbReference>
<proteinExistence type="predicted"/>
<dbReference type="GO" id="GO:0003677">
    <property type="term" value="F:DNA binding"/>
    <property type="evidence" value="ECO:0007669"/>
    <property type="project" value="UniProtKB-KW"/>
</dbReference>
<evidence type="ECO:0000313" key="3">
    <source>
        <dbReference type="Proteomes" id="UP000559626"/>
    </source>
</evidence>
<evidence type="ECO:0000259" key="1">
    <source>
        <dbReference type="SMART" id="SM00487"/>
    </source>
</evidence>
<reference evidence="2 3" key="1">
    <citation type="submission" date="2020-04" db="EMBL/GenBank/DDBJ databases">
        <title>Hymenobacter polaris sp. nov., isolated from Arctic soil.</title>
        <authorList>
            <person name="Dahal R.H."/>
        </authorList>
    </citation>
    <scope>NUCLEOTIDE SEQUENCE [LARGE SCALE GENOMIC DNA]</scope>
    <source>
        <strain evidence="2 3">RP-2-7</strain>
    </source>
</reference>
<dbReference type="PANTHER" id="PTHR42927:SF1">
    <property type="entry name" value="HELICASE SUPERFAMILY 1 AND 2 DOMAIN-CONTAINING PROTEIN"/>
    <property type="match status" value="1"/>
</dbReference>
<dbReference type="GO" id="GO:0009307">
    <property type="term" value="P:DNA restriction-modification system"/>
    <property type="evidence" value="ECO:0007669"/>
    <property type="project" value="UniProtKB-KW"/>
</dbReference>
<dbReference type="InterPro" id="IPR014001">
    <property type="entry name" value="Helicase_ATP-bd"/>
</dbReference>
<dbReference type="Pfam" id="PF04313">
    <property type="entry name" value="HSDR_N"/>
    <property type="match status" value="1"/>
</dbReference>
<dbReference type="GO" id="GO:0005524">
    <property type="term" value="F:ATP binding"/>
    <property type="evidence" value="ECO:0007669"/>
    <property type="project" value="UniProtKB-KW"/>
</dbReference>
<organism evidence="2 3">
    <name type="scientific">Hymenobacter polaris</name>
    <dbReference type="NCBI Taxonomy" id="2682546"/>
    <lineage>
        <taxon>Bacteria</taxon>
        <taxon>Pseudomonadati</taxon>
        <taxon>Bacteroidota</taxon>
        <taxon>Cytophagia</taxon>
        <taxon>Cytophagales</taxon>
        <taxon>Hymenobacteraceae</taxon>
        <taxon>Hymenobacter</taxon>
    </lineage>
</organism>
<dbReference type="Gene3D" id="3.40.50.300">
    <property type="entry name" value="P-loop containing nucleotide triphosphate hydrolases"/>
    <property type="match status" value="2"/>
</dbReference>
<protein>
    <submittedName>
        <fullName evidence="2">Type I restriction endonuclease subunit R</fullName>
    </submittedName>
</protein>
<dbReference type="EMBL" id="JABBGH010000004">
    <property type="protein sequence ID" value="NML67968.1"/>
    <property type="molecule type" value="Genomic_DNA"/>
</dbReference>
<dbReference type="InterPro" id="IPR007409">
    <property type="entry name" value="Restrct_endonuc_type1_HsdR_N"/>
</dbReference>
<dbReference type="Gene3D" id="3.90.1570.50">
    <property type="match status" value="1"/>
</dbReference>
<name>A0A7Y0AIH6_9BACT</name>
<comment type="caution">
    <text evidence="2">The sequence shown here is derived from an EMBL/GenBank/DDBJ whole genome shotgun (WGS) entry which is preliminary data.</text>
</comment>
<gene>
    <name evidence="2" type="ORF">HHL22_22435</name>
</gene>
<dbReference type="RefSeq" id="WP_169533671.1">
    <property type="nucleotide sequence ID" value="NZ_JABBGH010000004.1"/>
</dbReference>
<keyword evidence="2" id="KW-0540">Nuclease</keyword>
<dbReference type="CDD" id="cd22332">
    <property type="entry name" value="HsdR_N"/>
    <property type="match status" value="1"/>
</dbReference>
<dbReference type="Pfam" id="PF18766">
    <property type="entry name" value="SWI2_SNF2"/>
    <property type="match status" value="1"/>
</dbReference>
<keyword evidence="2" id="KW-0255">Endonuclease</keyword>
<sequence>MATTGTQEKDLEQHIEDYLTGQGYERVAPQGYDRALGLVPEEVLAFIQKTQLAAYKALQAQYGAKTDERILQRLAKQVQDKGLLPVLREGLKDSGQKLHLVYFRPASGLNPEHEVLYQKNRFGVLRQVRYATVKKDADKSVDLVLTLNGLPLLTAELKNALTGQYISDAIRQYEEDRNSQEPLFQYRRCLVHFAVSTELAYMTTRLDGKATRFLPFNQDVKNPANPAGFATAYVWEDVWATDSLLDLVQHFVFEQTTTELVYSEAKGELVEQKATRLLFPRYHQRRAVRRLLAAVQAEGAGGRYLIKHSAGSGKSNTLSWLAHRLAGFYQHPSDAQPLFDSVIVVTDRRLLNKQLSDNVKGFEQTKGVVFQVKNETPSSELKEAIESGRRLILTTLQRFPVISATIAQVPGRRYAVLMDEAHSSQSGEGARHLKKALSLEEAEQNEADEPTVEDLVLADIAKTGPQPNVSFFAFTATPKNKTIELFGTAPAGGGEKRPFDEYTMRQAIAEGFILDVLGSYTSFKRYYKLATKATVAEDKEYEKGPAVRLLSQFVDLTDHAIELKTRLMLEHFQQHTQKAMKGRARGMVVTRSRLHAVRYKRKFDQVMKELNLPYRALVAFSGTVSDSETGEDYTEVGMNGLDGKASIEEALKLPQYRLLIAANKFQTGFDEPLLHTMYVDKKLGGISTVQTLSRLNRTAKHKDNTLVLDFVNDPAQVQEDFQGYYENNFMAEDQQTDPNALYDVQDTVQALGVVREQDLDGFAAIYLSQHDNMHLLQPILDGCVGRFLGLEEAEQDAFRAAANDYVRLYRFLSQLLTFKDVDLAKLYYLLNHLVKKLPVAGSKLPQEVLNDVKLDAYKIHEQGTQKLTLVSEDGELYGQQPGGSGNGKEEQYDYLSAIIKTLNNTFGIGLTEEDLEEFQKVKKSVETNANLANYFTPQNSVQNIESKFNEVVDEALQALVEFGIDQYNQKLDLFNKLSEDKANAQLKRLWFKHLLATRLGGAGAQASV</sequence>
<accession>A0A7Y0AIH6</accession>
<dbReference type="SMART" id="SM00487">
    <property type="entry name" value="DEXDc"/>
    <property type="match status" value="1"/>
</dbReference>
<feature type="domain" description="Helicase ATP-binding" evidence="1">
    <location>
        <begin position="276"/>
        <end position="502"/>
    </location>
</feature>
<dbReference type="PANTHER" id="PTHR42927">
    <property type="entry name" value="HELICASE SUPERFAMILY 1 AND 2 DOMAIN-CONTAINING PROTEIN"/>
    <property type="match status" value="1"/>
</dbReference>
<dbReference type="Proteomes" id="UP000559626">
    <property type="component" value="Unassembled WGS sequence"/>
</dbReference>
<keyword evidence="2" id="KW-0378">Hydrolase</keyword>
<evidence type="ECO:0000313" key="2">
    <source>
        <dbReference type="EMBL" id="NML67968.1"/>
    </source>
</evidence>
<dbReference type="InterPro" id="IPR055180">
    <property type="entry name" value="HsdR_RecA-like_helicase_dom_2"/>
</dbReference>
<dbReference type="AlphaFoldDB" id="A0A7Y0AIH6"/>